<reference evidence="2 3" key="3">
    <citation type="submission" date="2019-11" db="EMBL/GenBank/DDBJ databases">
        <title>A de novo genome assembly of a pear dwarfing rootstock.</title>
        <authorList>
            <person name="Wang F."/>
            <person name="Wang J."/>
            <person name="Li S."/>
            <person name="Zhang Y."/>
            <person name="Fang M."/>
            <person name="Ma L."/>
            <person name="Zhao Y."/>
            <person name="Jiang S."/>
        </authorList>
    </citation>
    <scope>NUCLEOTIDE SEQUENCE [LARGE SCALE GENOMIC DNA]</scope>
    <source>
        <strain evidence="2">S2</strain>
        <tissue evidence="2">Leaf</tissue>
    </source>
</reference>
<feature type="compositionally biased region" description="Polar residues" evidence="1">
    <location>
        <begin position="198"/>
        <end position="220"/>
    </location>
</feature>
<keyword evidence="3" id="KW-1185">Reference proteome</keyword>
<evidence type="ECO:0000313" key="3">
    <source>
        <dbReference type="Proteomes" id="UP000327157"/>
    </source>
</evidence>
<evidence type="ECO:0000256" key="1">
    <source>
        <dbReference type="SAM" id="MobiDB-lite"/>
    </source>
</evidence>
<evidence type="ECO:0000313" key="2">
    <source>
        <dbReference type="EMBL" id="KAB2608184.1"/>
    </source>
</evidence>
<dbReference type="Proteomes" id="UP000327157">
    <property type="component" value="Chromosome 14"/>
</dbReference>
<reference evidence="2 3" key="1">
    <citation type="submission" date="2019-09" db="EMBL/GenBank/DDBJ databases">
        <authorList>
            <person name="Ou C."/>
        </authorList>
    </citation>
    <scope>NUCLEOTIDE SEQUENCE [LARGE SCALE GENOMIC DNA]</scope>
    <source>
        <strain evidence="2">S2</strain>
        <tissue evidence="2">Leaf</tissue>
    </source>
</reference>
<accession>A0A5N5GBW6</accession>
<dbReference type="EMBL" id="SMOL01000553">
    <property type="protein sequence ID" value="KAB2608184.1"/>
    <property type="molecule type" value="Genomic_DNA"/>
</dbReference>
<name>A0A5N5GBW6_9ROSA</name>
<dbReference type="OrthoDB" id="1921870at2759"/>
<dbReference type="AlphaFoldDB" id="A0A5N5GBW6"/>
<sequence length="238" mass="27544">MANYGEGFGKKKLQVPYFADKSMAEAYAKLIYDIGDLVRRECSAKFESWKNKKAKVNKSNREKKTFLHHSGSRPFSYRMEARRRKGSKFPEIDVFSDVYVRPGDELAEYLHRQLVLQESASQLPPETLLMFIDPLKDMEFQILTETFDQTLGRRLRMYCRRIGNARRREPRAPSSYQMSQIVQAFSQFGIRFPDLRPPSTSLPLQPEQAHNSAPSTSQPVHIQPPLNYDPVDYAALFS</sequence>
<reference evidence="3" key="2">
    <citation type="submission" date="2019-10" db="EMBL/GenBank/DDBJ databases">
        <title>A de novo genome assembly of a pear dwarfing rootstock.</title>
        <authorList>
            <person name="Wang F."/>
            <person name="Wang J."/>
            <person name="Li S."/>
            <person name="Zhang Y."/>
            <person name="Fang M."/>
            <person name="Ma L."/>
            <person name="Zhao Y."/>
            <person name="Jiang S."/>
        </authorList>
    </citation>
    <scope>NUCLEOTIDE SEQUENCE [LARGE SCALE GENOMIC DNA]</scope>
</reference>
<gene>
    <name evidence="2" type="ORF">D8674_011352</name>
</gene>
<proteinExistence type="predicted"/>
<organism evidence="2 3">
    <name type="scientific">Pyrus ussuriensis x Pyrus communis</name>
    <dbReference type="NCBI Taxonomy" id="2448454"/>
    <lineage>
        <taxon>Eukaryota</taxon>
        <taxon>Viridiplantae</taxon>
        <taxon>Streptophyta</taxon>
        <taxon>Embryophyta</taxon>
        <taxon>Tracheophyta</taxon>
        <taxon>Spermatophyta</taxon>
        <taxon>Magnoliopsida</taxon>
        <taxon>eudicotyledons</taxon>
        <taxon>Gunneridae</taxon>
        <taxon>Pentapetalae</taxon>
        <taxon>rosids</taxon>
        <taxon>fabids</taxon>
        <taxon>Rosales</taxon>
        <taxon>Rosaceae</taxon>
        <taxon>Amygdaloideae</taxon>
        <taxon>Maleae</taxon>
        <taxon>Pyrus</taxon>
    </lineage>
</organism>
<comment type="caution">
    <text evidence="2">The sequence shown here is derived from an EMBL/GenBank/DDBJ whole genome shotgun (WGS) entry which is preliminary data.</text>
</comment>
<protein>
    <submittedName>
        <fullName evidence="2">Uncharacterized protein</fullName>
    </submittedName>
</protein>
<feature type="region of interest" description="Disordered" evidence="1">
    <location>
        <begin position="196"/>
        <end position="226"/>
    </location>
</feature>